<feature type="transmembrane region" description="Helical" evidence="11">
    <location>
        <begin position="17"/>
        <end position="33"/>
    </location>
</feature>
<evidence type="ECO:0000256" key="9">
    <source>
        <dbReference type="ARBA" id="ARBA00023136"/>
    </source>
</evidence>
<keyword evidence="3" id="KW-0813">Transport</keyword>
<dbReference type="GO" id="GO:0005789">
    <property type="term" value="C:endoplasmic reticulum membrane"/>
    <property type="evidence" value="ECO:0007669"/>
    <property type="project" value="UniProtKB-SubCell"/>
</dbReference>
<comment type="subcellular location">
    <subcellularLocation>
        <location evidence="1">Endoplasmic reticulum membrane</location>
        <topology evidence="1">Multi-pass membrane protein</topology>
    </subcellularLocation>
</comment>
<evidence type="ECO:0000256" key="11">
    <source>
        <dbReference type="SAM" id="Phobius"/>
    </source>
</evidence>
<dbReference type="Pfam" id="PF00810">
    <property type="entry name" value="ER_lumen_recept"/>
    <property type="match status" value="1"/>
</dbReference>
<dbReference type="GO" id="GO:0016192">
    <property type="term" value="P:vesicle-mediated transport"/>
    <property type="evidence" value="ECO:0007669"/>
    <property type="project" value="UniProtKB-KW"/>
</dbReference>
<keyword evidence="6" id="KW-0931">ER-Golgi transport</keyword>
<reference evidence="12" key="1">
    <citation type="submission" date="2018-11" db="EMBL/GenBank/DDBJ databases">
        <authorList>
            <person name="Alioto T."/>
            <person name="Alioto T."/>
        </authorList>
    </citation>
    <scope>NUCLEOTIDE SEQUENCE</scope>
</reference>
<evidence type="ECO:0000256" key="5">
    <source>
        <dbReference type="ARBA" id="ARBA00022824"/>
    </source>
</evidence>
<dbReference type="PANTHER" id="PTHR10585">
    <property type="entry name" value="ER LUMEN PROTEIN RETAINING RECEPTOR"/>
    <property type="match status" value="1"/>
</dbReference>
<dbReference type="GO" id="GO:0046923">
    <property type="term" value="F:ER retention sequence binding"/>
    <property type="evidence" value="ECO:0007669"/>
    <property type="project" value="InterPro"/>
</dbReference>
<keyword evidence="9 11" id="KW-0472">Membrane</keyword>
<dbReference type="Proteomes" id="UP000596742">
    <property type="component" value="Unassembled WGS sequence"/>
</dbReference>
<dbReference type="AlphaFoldDB" id="A0A8B6GWE1"/>
<evidence type="ECO:0000256" key="8">
    <source>
        <dbReference type="ARBA" id="ARBA00022989"/>
    </source>
</evidence>
<evidence type="ECO:0000256" key="3">
    <source>
        <dbReference type="ARBA" id="ARBA00022448"/>
    </source>
</evidence>
<evidence type="ECO:0000256" key="4">
    <source>
        <dbReference type="ARBA" id="ARBA00022692"/>
    </source>
</evidence>
<accession>A0A8B6GWE1</accession>
<dbReference type="EMBL" id="UYJE01009115">
    <property type="protein sequence ID" value="VDI70178.1"/>
    <property type="molecule type" value="Genomic_DNA"/>
</dbReference>
<keyword evidence="10 12" id="KW-0675">Receptor</keyword>
<gene>
    <name evidence="12" type="ORF">MGAL_10B071827</name>
</gene>
<feature type="transmembrane region" description="Helical" evidence="11">
    <location>
        <begin position="72"/>
        <end position="89"/>
    </location>
</feature>
<feature type="transmembrane region" description="Helical" evidence="11">
    <location>
        <begin position="155"/>
        <end position="174"/>
    </location>
</feature>
<keyword evidence="4 11" id="KW-0812">Transmembrane</keyword>
<evidence type="ECO:0000256" key="6">
    <source>
        <dbReference type="ARBA" id="ARBA00022892"/>
    </source>
</evidence>
<dbReference type="GO" id="GO:0006621">
    <property type="term" value="P:protein retention in ER lumen"/>
    <property type="evidence" value="ECO:0007669"/>
    <property type="project" value="InterPro"/>
</dbReference>
<dbReference type="OrthoDB" id="7694678at2759"/>
<evidence type="ECO:0000256" key="1">
    <source>
        <dbReference type="ARBA" id="ARBA00004477"/>
    </source>
</evidence>
<evidence type="ECO:0000313" key="13">
    <source>
        <dbReference type="Proteomes" id="UP000596742"/>
    </source>
</evidence>
<dbReference type="InterPro" id="IPR000133">
    <property type="entry name" value="ER_ret_rcpt"/>
</dbReference>
<comment type="similarity">
    <text evidence="2">Belongs to the ERD2 family.</text>
</comment>
<keyword evidence="13" id="KW-1185">Reference proteome</keyword>
<dbReference type="PROSITE" id="PS00951">
    <property type="entry name" value="ER_LUMEN_RECEPTOR_1"/>
    <property type="match status" value="1"/>
</dbReference>
<feature type="transmembrane region" description="Helical" evidence="11">
    <location>
        <begin position="127"/>
        <end position="146"/>
    </location>
</feature>
<keyword evidence="8 11" id="KW-1133">Transmembrane helix</keyword>
<evidence type="ECO:0000256" key="10">
    <source>
        <dbReference type="ARBA" id="ARBA00023170"/>
    </source>
</evidence>
<dbReference type="GO" id="GO:0015031">
    <property type="term" value="P:protein transport"/>
    <property type="evidence" value="ECO:0007669"/>
    <property type="project" value="UniProtKB-KW"/>
</dbReference>
<keyword evidence="5" id="KW-0256">Endoplasmic reticulum</keyword>
<evidence type="ECO:0000256" key="2">
    <source>
        <dbReference type="ARBA" id="ARBA00010120"/>
    </source>
</evidence>
<protein>
    <submittedName>
        <fullName evidence="12">ER lumen protein retaining receptor</fullName>
    </submittedName>
</protein>
<evidence type="ECO:0000256" key="7">
    <source>
        <dbReference type="ARBA" id="ARBA00022927"/>
    </source>
</evidence>
<name>A0A8B6GWE1_MYTGA</name>
<evidence type="ECO:0000313" key="12">
    <source>
        <dbReference type="EMBL" id="VDI70178.1"/>
    </source>
</evidence>
<keyword evidence="7" id="KW-0653">Protein transport</keyword>
<proteinExistence type="inferred from homology"/>
<comment type="caution">
    <text evidence="12">The sequence shown here is derived from an EMBL/GenBank/DDBJ whole genome shotgun (WGS) entry which is preliminary data.</text>
</comment>
<sequence>MVALIGNVNIFRFCGDMLHVVAIIILLSYIWKSQSVFGISGKSQILFALVFTTRYVDLFTSFISVYTNSLKVVYIITSYVTLYLIYIKFRYTYDKSNDTFRAEILIMSSCVLAVFVNHYFSPSEFCWTFSIYLESVAILPQFFMIIKNGDTERLIGYYLTAMGSYRALYIMNWMYRYKNDGFYDSIAANSGLLQSILYIMFLILYSKRNDFRLRIVRNQQKNTLLSEPTLLPQPSRWPGISMKV</sequence>
<dbReference type="PRINTS" id="PR00660">
    <property type="entry name" value="ERLUMENR"/>
</dbReference>
<feature type="transmembrane region" description="Helical" evidence="11">
    <location>
        <begin position="101"/>
        <end position="121"/>
    </location>
</feature>
<organism evidence="12 13">
    <name type="scientific">Mytilus galloprovincialis</name>
    <name type="common">Mediterranean mussel</name>
    <dbReference type="NCBI Taxonomy" id="29158"/>
    <lineage>
        <taxon>Eukaryota</taxon>
        <taxon>Metazoa</taxon>
        <taxon>Spiralia</taxon>
        <taxon>Lophotrochozoa</taxon>
        <taxon>Mollusca</taxon>
        <taxon>Bivalvia</taxon>
        <taxon>Autobranchia</taxon>
        <taxon>Pteriomorphia</taxon>
        <taxon>Mytilida</taxon>
        <taxon>Mytiloidea</taxon>
        <taxon>Mytilidae</taxon>
        <taxon>Mytilinae</taxon>
        <taxon>Mytilus</taxon>
    </lineage>
</organism>
<feature type="transmembrane region" description="Helical" evidence="11">
    <location>
        <begin position="186"/>
        <end position="205"/>
    </location>
</feature>